<dbReference type="GO" id="GO:0016853">
    <property type="term" value="F:isomerase activity"/>
    <property type="evidence" value="ECO:0007669"/>
    <property type="project" value="UniProtKB-KW"/>
</dbReference>
<dbReference type="Proteomes" id="UP000004358">
    <property type="component" value="Unassembled WGS sequence"/>
</dbReference>
<accession>A3ZX90</accession>
<dbReference type="RefSeq" id="WP_002653471.1">
    <property type="nucleotide sequence ID" value="NZ_CH672376.1"/>
</dbReference>
<evidence type="ECO:0000313" key="3">
    <source>
        <dbReference type="EMBL" id="EAQ78975.1"/>
    </source>
</evidence>
<organism evidence="3 4">
    <name type="scientific">Blastopirellula marina DSM 3645</name>
    <dbReference type="NCBI Taxonomy" id="314230"/>
    <lineage>
        <taxon>Bacteria</taxon>
        <taxon>Pseudomonadati</taxon>
        <taxon>Planctomycetota</taxon>
        <taxon>Planctomycetia</taxon>
        <taxon>Pirellulales</taxon>
        <taxon>Pirellulaceae</taxon>
        <taxon>Blastopirellula</taxon>
    </lineage>
</organism>
<dbReference type="HOGENOM" id="CLU_1581794_0_0_0"/>
<dbReference type="STRING" id="314230.DSM3645_27883"/>
<dbReference type="PANTHER" id="PTHR13774:SF17">
    <property type="entry name" value="PHENAZINE BIOSYNTHESIS-LIKE DOMAIN-CONTAINING PROTEIN"/>
    <property type="match status" value="1"/>
</dbReference>
<dbReference type="eggNOG" id="COG0384">
    <property type="taxonomic scope" value="Bacteria"/>
</dbReference>
<keyword evidence="2" id="KW-0413">Isomerase</keyword>
<dbReference type="GO" id="GO:0005737">
    <property type="term" value="C:cytoplasm"/>
    <property type="evidence" value="ECO:0007669"/>
    <property type="project" value="TreeGrafter"/>
</dbReference>
<dbReference type="EMBL" id="AANZ01000017">
    <property type="protein sequence ID" value="EAQ78975.1"/>
    <property type="molecule type" value="Genomic_DNA"/>
</dbReference>
<dbReference type="Pfam" id="PF02567">
    <property type="entry name" value="PhzC-PhzF"/>
    <property type="match status" value="1"/>
</dbReference>
<evidence type="ECO:0000313" key="4">
    <source>
        <dbReference type="Proteomes" id="UP000004358"/>
    </source>
</evidence>
<proteinExistence type="inferred from homology"/>
<dbReference type="Gene3D" id="3.10.310.10">
    <property type="entry name" value="Diaminopimelate Epimerase, Chain A, domain 1"/>
    <property type="match status" value="2"/>
</dbReference>
<sequence length="168" mass="18272">TQSGVLTCEQSRGVIEMDFPVVSQEEVDFPPDLLAALGSSATYVGKTQFDYFVVMEDPEIVRTLSPDFRELKRFPARGVIVTSRSDRSDFDFISRFFAPNAGIDEDPVTGSAHCCLAPYWAKVLGKTEMTAFQASARGGVIHVRVLNGRVILGGQAVSILQGELLTAP</sequence>
<reference evidence="3 4" key="1">
    <citation type="submission" date="2006-02" db="EMBL/GenBank/DDBJ databases">
        <authorList>
            <person name="Amann R."/>
            <person name="Ferriera S."/>
            <person name="Johnson J."/>
            <person name="Kravitz S."/>
            <person name="Halpern A."/>
            <person name="Remington K."/>
            <person name="Beeson K."/>
            <person name="Tran B."/>
            <person name="Rogers Y.-H."/>
            <person name="Friedman R."/>
            <person name="Venter J.C."/>
        </authorList>
    </citation>
    <scope>NUCLEOTIDE SEQUENCE [LARGE SCALE GENOMIC DNA]</scope>
    <source>
        <strain evidence="3 4">DSM 3645</strain>
    </source>
</reference>
<comment type="caution">
    <text evidence="3">The sequence shown here is derived from an EMBL/GenBank/DDBJ whole genome shotgun (WGS) entry which is preliminary data.</text>
</comment>
<gene>
    <name evidence="3" type="ORF">DSM3645_27883</name>
</gene>
<dbReference type="AlphaFoldDB" id="A3ZX90"/>
<evidence type="ECO:0000256" key="2">
    <source>
        <dbReference type="ARBA" id="ARBA00023235"/>
    </source>
</evidence>
<dbReference type="PANTHER" id="PTHR13774">
    <property type="entry name" value="PHENAZINE BIOSYNTHESIS PROTEIN"/>
    <property type="match status" value="1"/>
</dbReference>
<name>A3ZX90_9BACT</name>
<protein>
    <recommendedName>
        <fullName evidence="5">PhzF family phenazine biosynthesis protein</fullName>
    </recommendedName>
</protein>
<evidence type="ECO:0000256" key="1">
    <source>
        <dbReference type="ARBA" id="ARBA00008270"/>
    </source>
</evidence>
<evidence type="ECO:0008006" key="5">
    <source>
        <dbReference type="Google" id="ProtNLM"/>
    </source>
</evidence>
<dbReference type="SUPFAM" id="SSF54506">
    <property type="entry name" value="Diaminopimelate epimerase-like"/>
    <property type="match status" value="1"/>
</dbReference>
<dbReference type="InterPro" id="IPR003719">
    <property type="entry name" value="Phenazine_PhzF-like"/>
</dbReference>
<feature type="non-terminal residue" evidence="3">
    <location>
        <position position="1"/>
    </location>
</feature>
<comment type="similarity">
    <text evidence="1">Belongs to the PhzF family.</text>
</comment>